<reference evidence="2 3" key="3">
    <citation type="journal article" date="2011" name="Nat. Chem. Biol.">
        <title>Reveromycin A biosynthesis uses RevG and RevJ for stereospecific spiroacetal formation.</title>
        <authorList>
            <person name="Takahashi S."/>
            <person name="Toyoda A."/>
            <person name="Sekiyama Y."/>
            <person name="Takagi H."/>
            <person name="Nogawa T."/>
            <person name="Uramoto M."/>
            <person name="Suzuki R."/>
            <person name="Koshino H."/>
            <person name="Kumano T."/>
            <person name="Panthee S."/>
            <person name="Dairi T."/>
            <person name="Ishikawa J."/>
            <person name="Ikeda H."/>
            <person name="Sakaki Y."/>
            <person name="Osada H."/>
        </authorList>
    </citation>
    <scope>NUCLEOTIDE SEQUENCE [LARGE SCALE GENOMIC DNA]</scope>
    <source>
        <strain evidence="2 3">SN-593</strain>
    </source>
</reference>
<feature type="compositionally biased region" description="Low complexity" evidence="1">
    <location>
        <begin position="32"/>
        <end position="50"/>
    </location>
</feature>
<evidence type="ECO:0000313" key="3">
    <source>
        <dbReference type="Proteomes" id="UP000595703"/>
    </source>
</evidence>
<organism evidence="2 3">
    <name type="scientific">Actinacidiphila reveromycinica</name>
    <dbReference type="NCBI Taxonomy" id="659352"/>
    <lineage>
        <taxon>Bacteria</taxon>
        <taxon>Bacillati</taxon>
        <taxon>Actinomycetota</taxon>
        <taxon>Actinomycetes</taxon>
        <taxon>Kitasatosporales</taxon>
        <taxon>Streptomycetaceae</taxon>
        <taxon>Actinacidiphila</taxon>
    </lineage>
</organism>
<keyword evidence="3" id="KW-1185">Reference proteome</keyword>
<gene>
    <name evidence="2" type="ORF">RVR_6942</name>
</gene>
<name>A0A7U3UWU7_9ACTN</name>
<dbReference type="KEGG" id="arev:RVR_6942"/>
<reference evidence="2 3" key="1">
    <citation type="journal article" date="2010" name="J. Bacteriol.">
        <title>Biochemical characterization of a novel indole prenyltransferase from Streptomyces sp. SN-593.</title>
        <authorList>
            <person name="Takahashi S."/>
            <person name="Takagi H."/>
            <person name="Toyoda A."/>
            <person name="Uramoto M."/>
            <person name="Nogawa T."/>
            <person name="Ueki M."/>
            <person name="Sakaki Y."/>
            <person name="Osada H."/>
        </authorList>
    </citation>
    <scope>NUCLEOTIDE SEQUENCE [LARGE SCALE GENOMIC DNA]</scope>
    <source>
        <strain evidence="2 3">SN-593</strain>
    </source>
</reference>
<accession>A0A7U3UWU7</accession>
<proteinExistence type="predicted"/>
<reference evidence="2 3" key="2">
    <citation type="journal article" date="2011" name="J. Antibiot.">
        <title>Furaquinocins I and J: novel polyketide isoprenoid hybrid compounds from Streptomyces reveromyceticus SN-593.</title>
        <authorList>
            <person name="Panthee S."/>
            <person name="Takahashi S."/>
            <person name="Takagi H."/>
            <person name="Nogawa T."/>
            <person name="Oowada E."/>
            <person name="Uramoto M."/>
            <person name="Osada H."/>
        </authorList>
    </citation>
    <scope>NUCLEOTIDE SEQUENCE [LARGE SCALE GENOMIC DNA]</scope>
    <source>
        <strain evidence="2 3">SN-593</strain>
    </source>
</reference>
<feature type="region of interest" description="Disordered" evidence="1">
    <location>
        <begin position="32"/>
        <end position="60"/>
    </location>
</feature>
<dbReference type="EMBL" id="AP018365">
    <property type="protein sequence ID" value="BBB00054.1"/>
    <property type="molecule type" value="Genomic_DNA"/>
</dbReference>
<dbReference type="Proteomes" id="UP000595703">
    <property type="component" value="Chromosome"/>
</dbReference>
<sequence>MTLALTLGGVGAAAATSIDTSASTTQAGVIHTSSDTASGTTTDADSTHTTLSPATWYPPA</sequence>
<reference evidence="2 3" key="4">
    <citation type="journal article" date="2020" name="Sci. Rep.">
        <title>beta-carboline chemical signals induce reveromycin production through a LuxR family regulator in Streptomyces sp. SN-593.</title>
        <authorList>
            <person name="Panthee S."/>
            <person name="Kito N."/>
            <person name="Hayashi T."/>
            <person name="Shimizu T."/>
            <person name="Ishikawa J."/>
            <person name="Hamamoto H."/>
            <person name="Osada H."/>
            <person name="Takahashi S."/>
        </authorList>
    </citation>
    <scope>NUCLEOTIDE SEQUENCE [LARGE SCALE GENOMIC DNA]</scope>
    <source>
        <strain evidence="2 3">SN-593</strain>
    </source>
</reference>
<evidence type="ECO:0000256" key="1">
    <source>
        <dbReference type="SAM" id="MobiDB-lite"/>
    </source>
</evidence>
<evidence type="ECO:0000313" key="2">
    <source>
        <dbReference type="EMBL" id="BBB00054.1"/>
    </source>
</evidence>
<dbReference type="AlphaFoldDB" id="A0A7U3UWU7"/>
<protein>
    <submittedName>
        <fullName evidence="2">Uncharacterized protein</fullName>
    </submittedName>
</protein>